<reference evidence="1 2" key="1">
    <citation type="journal article" date="2022" name="bioRxiv">
        <title>The genome of the oomycete Peronosclerospora sorghi, a cosmopolitan pathogen of maize and sorghum, is inflated with dispersed pseudogenes.</title>
        <authorList>
            <person name="Fletcher K."/>
            <person name="Martin F."/>
            <person name="Isakeit T."/>
            <person name="Cavanaugh K."/>
            <person name="Magill C."/>
            <person name="Michelmore R."/>
        </authorList>
    </citation>
    <scope>NUCLEOTIDE SEQUENCE [LARGE SCALE GENOMIC DNA]</scope>
    <source>
        <strain evidence="1">P6</strain>
    </source>
</reference>
<sequence length="177" mass="20208">MVITGRPRKPSKAFRGCYSSAWRIWKAPGVHAFIASYLDPRFKTVVKQMDTYLVGPVKKMLAEMIEEEQDRQIEGEKETPTNEDSCQSVDEDDEGPSPVGLGSIGGFDLLSEVIMLAGDHVDDIEVEQELEDELTSYDKLKFDLKYFRGKQKEFDNFDMIAWWNDNSGLSLFSQRLP</sequence>
<keyword evidence="2" id="KW-1185">Reference proteome</keyword>
<dbReference type="Proteomes" id="UP001163321">
    <property type="component" value="Chromosome 5"/>
</dbReference>
<evidence type="ECO:0000313" key="2">
    <source>
        <dbReference type="Proteomes" id="UP001163321"/>
    </source>
</evidence>
<gene>
    <name evidence="1" type="ORF">PsorP6_009727</name>
</gene>
<comment type="caution">
    <text evidence="1">The sequence shown here is derived from an EMBL/GenBank/DDBJ whole genome shotgun (WGS) entry which is preliminary data.</text>
</comment>
<proteinExistence type="predicted"/>
<organism evidence="1 2">
    <name type="scientific">Peronosclerospora sorghi</name>
    <dbReference type="NCBI Taxonomy" id="230839"/>
    <lineage>
        <taxon>Eukaryota</taxon>
        <taxon>Sar</taxon>
        <taxon>Stramenopiles</taxon>
        <taxon>Oomycota</taxon>
        <taxon>Peronosporomycetes</taxon>
        <taxon>Peronosporales</taxon>
        <taxon>Peronosporaceae</taxon>
        <taxon>Peronosclerospora</taxon>
    </lineage>
</organism>
<protein>
    <submittedName>
        <fullName evidence="1">Uncharacterized protein</fullName>
    </submittedName>
</protein>
<dbReference type="EMBL" id="CM047584">
    <property type="protein sequence ID" value="KAI9911523.1"/>
    <property type="molecule type" value="Genomic_DNA"/>
</dbReference>
<accession>A0ACC0W0L5</accession>
<name>A0ACC0W0L5_9STRA</name>
<evidence type="ECO:0000313" key="1">
    <source>
        <dbReference type="EMBL" id="KAI9911523.1"/>
    </source>
</evidence>